<proteinExistence type="predicted"/>
<evidence type="ECO:0000313" key="2">
    <source>
        <dbReference type="Proteomes" id="UP000247409"/>
    </source>
</evidence>
<evidence type="ECO:0000313" key="1">
    <source>
        <dbReference type="EMBL" id="PXF47163.1"/>
    </source>
</evidence>
<keyword evidence="2" id="KW-1185">Reference proteome</keyword>
<gene>
    <name evidence="1" type="ORF">BWQ96_03105</name>
</gene>
<dbReference type="EMBL" id="NBIV01000028">
    <property type="protein sequence ID" value="PXF47163.1"/>
    <property type="molecule type" value="Genomic_DNA"/>
</dbReference>
<dbReference type="Proteomes" id="UP000247409">
    <property type="component" value="Unassembled WGS sequence"/>
</dbReference>
<name>A0A2V3IYM6_9FLOR</name>
<accession>A0A2V3IYM6</accession>
<dbReference type="AlphaFoldDB" id="A0A2V3IYM6"/>
<sequence length="76" mass="8306">MFRYEYIRTVSLIGCKAKSRLADSPGRLLAFWGSSGTLHVVAIEIKTMSALATIDKPRNVRRTQGDVITVPDIGGV</sequence>
<organism evidence="1 2">
    <name type="scientific">Gracilariopsis chorda</name>
    <dbReference type="NCBI Taxonomy" id="448386"/>
    <lineage>
        <taxon>Eukaryota</taxon>
        <taxon>Rhodophyta</taxon>
        <taxon>Florideophyceae</taxon>
        <taxon>Rhodymeniophycidae</taxon>
        <taxon>Gracilariales</taxon>
        <taxon>Gracilariaceae</taxon>
        <taxon>Gracilariopsis</taxon>
    </lineage>
</organism>
<reference evidence="1 2" key="1">
    <citation type="journal article" date="2018" name="Mol. Biol. Evol.">
        <title>Analysis of the draft genome of the red seaweed Gracilariopsis chorda provides insights into genome size evolution in Rhodophyta.</title>
        <authorList>
            <person name="Lee J."/>
            <person name="Yang E.C."/>
            <person name="Graf L."/>
            <person name="Yang J.H."/>
            <person name="Qiu H."/>
            <person name="Zel Zion U."/>
            <person name="Chan C.X."/>
            <person name="Stephens T.G."/>
            <person name="Weber A.P.M."/>
            <person name="Boo G.H."/>
            <person name="Boo S.M."/>
            <person name="Kim K.M."/>
            <person name="Shin Y."/>
            <person name="Jung M."/>
            <person name="Lee S.J."/>
            <person name="Yim H.S."/>
            <person name="Lee J.H."/>
            <person name="Bhattacharya D."/>
            <person name="Yoon H.S."/>
        </authorList>
    </citation>
    <scope>NUCLEOTIDE SEQUENCE [LARGE SCALE GENOMIC DNA]</scope>
    <source>
        <strain evidence="1 2">SKKU-2015</strain>
        <tissue evidence="1">Whole body</tissue>
    </source>
</reference>
<comment type="caution">
    <text evidence="1">The sequence shown here is derived from an EMBL/GenBank/DDBJ whole genome shotgun (WGS) entry which is preliminary data.</text>
</comment>
<protein>
    <submittedName>
        <fullName evidence="1">Uncharacterized protein</fullName>
    </submittedName>
</protein>